<dbReference type="Gene3D" id="2.40.170.20">
    <property type="entry name" value="TonB-dependent receptor, beta-barrel domain"/>
    <property type="match status" value="1"/>
</dbReference>
<dbReference type="Gene3D" id="2.170.130.10">
    <property type="entry name" value="TonB-dependent receptor, plug domain"/>
    <property type="match status" value="1"/>
</dbReference>
<dbReference type="Pfam" id="PF00593">
    <property type="entry name" value="TonB_dep_Rec_b-barrel"/>
    <property type="match status" value="1"/>
</dbReference>
<keyword evidence="15" id="KW-1185">Reference proteome</keyword>
<sequence>MQKTAVTRRSFSEGGFAHHSTSEGGYEKSWPVQKGHRFKTRKFSVGKKFLCVMKLTFIFLTVAFLQVSARGFSQNVSIRVQHAPLAQVFREIEKQTGYVFIYGKSMLEKTTPVDMQVTNSTLTDVLNLCFRNQAITYTIEDNKYIIIKPRPAPAPMVRQAGNQLYGDPVRGRIMADDATPLNGATVIIKGTGINGMTNNQGLFSINANEGDILVISFVGFETREIKVSPGMTASLQPIFLKAKKSLLDETVVIAYGTTSLRKSTGAVSSVTSQDISKQPVANPLAALPGRISGAVIAQDNGMPGSAVKIQIRGQGSLSQGEVPLFIIDGVPFTNFNGGSPATDNLNAFGTSGANGGVSPFSLINPNDIERIDVLKDADATSIYGSRGANGVIIITTKKGKAGKTAVNASFYQGTGKVSRFIPMLNLQQYLAMRREAFANSNQTPTAANAPDLMVWDTTKGTDWQKFLIGGTAHTTDAQVAISGGSGGTRFLFNSAYHRETTVFPGNNEAKRLSFRLNADHTSLDNKFNIGVMVSYANDVTNLLWDDISSAYNLPPNLPLYNPDGTLYWYSGFTNPLGRLKKTYKGNSDNLIGNLTLRYTLLPGLNLKANLGYTKTDLDQKKANPYSSDAPASTSGSYAYFADNKAGNYIIEPTIDYTRKLGEGKLSALAGASFQSNTADGYSIYASNYSSEALLGSMVAAGTLQVLYNNMQRYKYAAGFGRLTYDYKGRYIVNANFRRDGSSRFAPANRFNNFGSVGAAWVFSEEAFARNNLSVLSFGKLRGSIGTSGNDQISNYLYLNLYNASTPLLGNGTLNPQPVLLNDNIKWESRRKYDIGIDLGFLRDRILLTANYYQTRSGNQISSIAMPTQTGVNSKTVNIPAVITNTGVELDLRTTNIKTKDLEWRTALNVTFNRNKLVKWPGLENSFYASSYIVGKPVNVAQLYHFQGIDPTTGVAKYEDKDGSGSITSAGDRYVMPMGNPYYGGLTNTVSYKNFQLDFTLRFNHRKGRTNLFPSPVPVGGLSNQNTSVLNRWMKAGDEAMYPAFKTSGSDFNYSASDLTWGDASFAKLRSASLAYMVPKAWIKRLKMSDCTVSVQGQNLFLFSKNKYLYDPETTIQGGPAGIGNGALGAVMPPLRTIVFGINCSF</sequence>
<evidence type="ECO:0000256" key="5">
    <source>
        <dbReference type="ARBA" id="ARBA00023077"/>
    </source>
</evidence>
<organism evidence="14 15">
    <name type="scientific">Niastella koreensis</name>
    <dbReference type="NCBI Taxonomy" id="354356"/>
    <lineage>
        <taxon>Bacteria</taxon>
        <taxon>Pseudomonadati</taxon>
        <taxon>Bacteroidota</taxon>
        <taxon>Chitinophagia</taxon>
        <taxon>Chitinophagales</taxon>
        <taxon>Chitinophagaceae</taxon>
        <taxon>Niastella</taxon>
    </lineage>
</organism>
<gene>
    <name evidence="14" type="ORF">A4D02_26400</name>
</gene>
<dbReference type="InterPro" id="IPR036942">
    <property type="entry name" value="Beta-barrel_TonB_sf"/>
</dbReference>
<keyword evidence="2 8" id="KW-0813">Transport</keyword>
<evidence type="ECO:0000256" key="2">
    <source>
        <dbReference type="ARBA" id="ARBA00022448"/>
    </source>
</evidence>
<dbReference type="InterPro" id="IPR039426">
    <property type="entry name" value="TonB-dep_rcpt-like"/>
</dbReference>
<dbReference type="InterPro" id="IPR023996">
    <property type="entry name" value="TonB-dep_OMP_SusC/RagA"/>
</dbReference>
<keyword evidence="4 8" id="KW-0812">Transmembrane</keyword>
<evidence type="ECO:0000256" key="11">
    <source>
        <dbReference type="SAM" id="Phobius"/>
    </source>
</evidence>
<dbReference type="PROSITE" id="PS52016">
    <property type="entry name" value="TONB_DEPENDENT_REC_3"/>
    <property type="match status" value="1"/>
</dbReference>
<dbReference type="SUPFAM" id="SSF49464">
    <property type="entry name" value="Carboxypeptidase regulatory domain-like"/>
    <property type="match status" value="1"/>
</dbReference>
<evidence type="ECO:0000313" key="15">
    <source>
        <dbReference type="Proteomes" id="UP000192277"/>
    </source>
</evidence>
<feature type="domain" description="TonB-dependent receptor-like beta-barrel" evidence="12">
    <location>
        <begin position="541"/>
        <end position="1004"/>
    </location>
</feature>
<feature type="domain" description="TonB-dependent receptor plug" evidence="13">
    <location>
        <begin position="260"/>
        <end position="391"/>
    </location>
</feature>
<dbReference type="EMBL" id="LWBO01000005">
    <property type="protein sequence ID" value="OQP51644.1"/>
    <property type="molecule type" value="Genomic_DNA"/>
</dbReference>
<comment type="subcellular location">
    <subcellularLocation>
        <location evidence="1 8">Cell outer membrane</location>
        <topology evidence="1 8">Multi-pass membrane protein</topology>
    </subcellularLocation>
</comment>
<evidence type="ECO:0000256" key="10">
    <source>
        <dbReference type="SAM" id="MobiDB-lite"/>
    </source>
</evidence>
<evidence type="ECO:0000256" key="8">
    <source>
        <dbReference type="PROSITE-ProRule" id="PRU01360"/>
    </source>
</evidence>
<dbReference type="Proteomes" id="UP000192277">
    <property type="component" value="Unassembled WGS sequence"/>
</dbReference>
<dbReference type="NCBIfam" id="TIGR04057">
    <property type="entry name" value="SusC_RagA_signa"/>
    <property type="match status" value="1"/>
</dbReference>
<dbReference type="InterPro" id="IPR000531">
    <property type="entry name" value="Beta-barrel_TonB"/>
</dbReference>
<keyword evidence="7 8" id="KW-0998">Cell outer membrane</keyword>
<name>A0ABX3P0G6_9BACT</name>
<feature type="transmembrane region" description="Helical" evidence="11">
    <location>
        <begin position="49"/>
        <end position="69"/>
    </location>
</feature>
<dbReference type="SUPFAM" id="SSF56935">
    <property type="entry name" value="Porins"/>
    <property type="match status" value="1"/>
</dbReference>
<evidence type="ECO:0000256" key="7">
    <source>
        <dbReference type="ARBA" id="ARBA00023237"/>
    </source>
</evidence>
<comment type="caution">
    <text evidence="14">The sequence shown here is derived from an EMBL/GenBank/DDBJ whole genome shotgun (WGS) entry which is preliminary data.</text>
</comment>
<proteinExistence type="inferred from homology"/>
<comment type="similarity">
    <text evidence="8 9">Belongs to the TonB-dependent receptor family.</text>
</comment>
<keyword evidence="11" id="KW-1133">Transmembrane helix</keyword>
<dbReference type="Pfam" id="PF07715">
    <property type="entry name" value="Plug"/>
    <property type="match status" value="1"/>
</dbReference>
<dbReference type="InterPro" id="IPR012910">
    <property type="entry name" value="Plug_dom"/>
</dbReference>
<dbReference type="Pfam" id="PF13715">
    <property type="entry name" value="CarbopepD_reg_2"/>
    <property type="match status" value="1"/>
</dbReference>
<evidence type="ECO:0000256" key="3">
    <source>
        <dbReference type="ARBA" id="ARBA00022452"/>
    </source>
</evidence>
<keyword evidence="6 8" id="KW-0472">Membrane</keyword>
<evidence type="ECO:0000256" key="1">
    <source>
        <dbReference type="ARBA" id="ARBA00004571"/>
    </source>
</evidence>
<accession>A0ABX3P0G6</accession>
<dbReference type="InterPro" id="IPR037066">
    <property type="entry name" value="Plug_dom_sf"/>
</dbReference>
<dbReference type="InterPro" id="IPR008969">
    <property type="entry name" value="CarboxyPept-like_regulatory"/>
</dbReference>
<evidence type="ECO:0000259" key="12">
    <source>
        <dbReference type="Pfam" id="PF00593"/>
    </source>
</evidence>
<evidence type="ECO:0000259" key="13">
    <source>
        <dbReference type="Pfam" id="PF07715"/>
    </source>
</evidence>
<keyword evidence="5 9" id="KW-0798">TonB box</keyword>
<dbReference type="Gene3D" id="3.55.50.30">
    <property type="match status" value="1"/>
</dbReference>
<feature type="region of interest" description="Disordered" evidence="10">
    <location>
        <begin position="1"/>
        <end position="28"/>
    </location>
</feature>
<dbReference type="NCBIfam" id="TIGR04056">
    <property type="entry name" value="OMP_RagA_SusC"/>
    <property type="match status" value="1"/>
</dbReference>
<protein>
    <submittedName>
        <fullName evidence="14">SusC/RagA family TonB-linked outer membrane protein</fullName>
    </submittedName>
</protein>
<reference evidence="14 15" key="1">
    <citation type="submission" date="2016-04" db="EMBL/GenBank/DDBJ databases">
        <authorList>
            <person name="Chen L."/>
            <person name="Zhuang W."/>
            <person name="Wang G."/>
        </authorList>
    </citation>
    <scope>NUCLEOTIDE SEQUENCE [LARGE SCALE GENOMIC DNA]</scope>
    <source>
        <strain evidence="15">GR20</strain>
    </source>
</reference>
<evidence type="ECO:0000256" key="9">
    <source>
        <dbReference type="RuleBase" id="RU003357"/>
    </source>
</evidence>
<dbReference type="InterPro" id="IPR023997">
    <property type="entry name" value="TonB-dep_OMP_SusC/RagA_CS"/>
</dbReference>
<evidence type="ECO:0000256" key="6">
    <source>
        <dbReference type="ARBA" id="ARBA00023136"/>
    </source>
</evidence>
<evidence type="ECO:0000313" key="14">
    <source>
        <dbReference type="EMBL" id="OQP51644.1"/>
    </source>
</evidence>
<evidence type="ECO:0000256" key="4">
    <source>
        <dbReference type="ARBA" id="ARBA00022692"/>
    </source>
</evidence>
<keyword evidence="3 8" id="KW-1134">Transmembrane beta strand</keyword>